<proteinExistence type="predicted"/>
<accession>A0AAW2UHH2</accession>
<dbReference type="EMBL" id="JACGWN010000012">
    <property type="protein sequence ID" value="KAL0416315.1"/>
    <property type="molecule type" value="Genomic_DNA"/>
</dbReference>
<dbReference type="AlphaFoldDB" id="A0AAW2UHH2"/>
<name>A0AAW2UHH2_9LAMI</name>
<feature type="region of interest" description="Disordered" evidence="1">
    <location>
        <begin position="17"/>
        <end position="48"/>
    </location>
</feature>
<feature type="region of interest" description="Disordered" evidence="1">
    <location>
        <begin position="64"/>
        <end position="91"/>
    </location>
</feature>
<reference evidence="2" key="1">
    <citation type="submission" date="2020-06" db="EMBL/GenBank/DDBJ databases">
        <authorList>
            <person name="Li T."/>
            <person name="Hu X."/>
            <person name="Zhang T."/>
            <person name="Song X."/>
            <person name="Zhang H."/>
            <person name="Dai N."/>
            <person name="Sheng W."/>
            <person name="Hou X."/>
            <person name="Wei L."/>
        </authorList>
    </citation>
    <scope>NUCLEOTIDE SEQUENCE</scope>
    <source>
        <strain evidence="2">KEN1</strain>
        <tissue evidence="2">Leaf</tissue>
    </source>
</reference>
<protein>
    <submittedName>
        <fullName evidence="2">Uncharacterized protein</fullName>
    </submittedName>
</protein>
<organism evidence="2">
    <name type="scientific">Sesamum latifolium</name>
    <dbReference type="NCBI Taxonomy" id="2727402"/>
    <lineage>
        <taxon>Eukaryota</taxon>
        <taxon>Viridiplantae</taxon>
        <taxon>Streptophyta</taxon>
        <taxon>Embryophyta</taxon>
        <taxon>Tracheophyta</taxon>
        <taxon>Spermatophyta</taxon>
        <taxon>Magnoliopsida</taxon>
        <taxon>eudicotyledons</taxon>
        <taxon>Gunneridae</taxon>
        <taxon>Pentapetalae</taxon>
        <taxon>asterids</taxon>
        <taxon>lamiids</taxon>
        <taxon>Lamiales</taxon>
        <taxon>Pedaliaceae</taxon>
        <taxon>Sesamum</taxon>
    </lineage>
</organism>
<gene>
    <name evidence="2" type="ORF">Slati_3463400</name>
</gene>
<evidence type="ECO:0000313" key="2">
    <source>
        <dbReference type="EMBL" id="KAL0416315.1"/>
    </source>
</evidence>
<sequence>MGSSVVSSDESFVRFIMEIPGDQDPSEATSRRTDLGPPAPRSGLGQSLRQAAIAARCLLDEENIEAEQKRESDGPGGDDDMAVGLAVIPQV</sequence>
<reference evidence="2" key="2">
    <citation type="journal article" date="2024" name="Plant">
        <title>Genomic evolution and insights into agronomic trait innovations of Sesamum species.</title>
        <authorList>
            <person name="Miao H."/>
            <person name="Wang L."/>
            <person name="Qu L."/>
            <person name="Liu H."/>
            <person name="Sun Y."/>
            <person name="Le M."/>
            <person name="Wang Q."/>
            <person name="Wei S."/>
            <person name="Zheng Y."/>
            <person name="Lin W."/>
            <person name="Duan Y."/>
            <person name="Cao H."/>
            <person name="Xiong S."/>
            <person name="Wang X."/>
            <person name="Wei L."/>
            <person name="Li C."/>
            <person name="Ma Q."/>
            <person name="Ju M."/>
            <person name="Zhao R."/>
            <person name="Li G."/>
            <person name="Mu C."/>
            <person name="Tian Q."/>
            <person name="Mei H."/>
            <person name="Zhang T."/>
            <person name="Gao T."/>
            <person name="Zhang H."/>
        </authorList>
    </citation>
    <scope>NUCLEOTIDE SEQUENCE</scope>
    <source>
        <strain evidence="2">KEN1</strain>
    </source>
</reference>
<comment type="caution">
    <text evidence="2">The sequence shown here is derived from an EMBL/GenBank/DDBJ whole genome shotgun (WGS) entry which is preliminary data.</text>
</comment>
<evidence type="ECO:0000256" key="1">
    <source>
        <dbReference type="SAM" id="MobiDB-lite"/>
    </source>
</evidence>